<protein>
    <submittedName>
        <fullName evidence="1">Uncharacterized protein</fullName>
    </submittedName>
</protein>
<dbReference type="AlphaFoldDB" id="A0A391NWZ2"/>
<name>A0A391NWZ2_9EUKA</name>
<evidence type="ECO:0000313" key="1">
    <source>
        <dbReference type="EMBL" id="GCA65050.1"/>
    </source>
</evidence>
<sequence length="192" mass="19509">MHVATSNSVDTNTLSITGSGVATSDLYGGDVVITSGMGHESGDIYLTAGLTDLAGGYQKGSVFIGTNAADTVLVSTVTFQTTSVLEGDVQVGFSSSAFTQQRVPAASGAIGYSYTIAGQDTDAGQTAGDLELQPGCDAGNANCGSVIIGRNDAETRVLSDLQLEGDRLILENSVLSPGDFTIEKMGNGQSLV</sequence>
<gene>
    <name evidence="1" type="ORF">KIPB_016114</name>
</gene>
<reference evidence="1 2" key="1">
    <citation type="journal article" date="2018" name="PLoS ONE">
        <title>The draft genome of Kipferlia bialata reveals reductive genome evolution in fornicate parasites.</title>
        <authorList>
            <person name="Tanifuji G."/>
            <person name="Takabayashi S."/>
            <person name="Kume K."/>
            <person name="Takagi M."/>
            <person name="Nakayama T."/>
            <person name="Kamikawa R."/>
            <person name="Inagaki Y."/>
            <person name="Hashimoto T."/>
        </authorList>
    </citation>
    <scope>NUCLEOTIDE SEQUENCE [LARGE SCALE GENOMIC DNA]</scope>
    <source>
        <strain evidence="1">NY0173</strain>
    </source>
</reference>
<comment type="caution">
    <text evidence="1">The sequence shown here is derived from an EMBL/GenBank/DDBJ whole genome shotgun (WGS) entry which is preliminary data.</text>
</comment>
<proteinExistence type="predicted"/>
<accession>A0A391NWZ2</accession>
<evidence type="ECO:0000313" key="2">
    <source>
        <dbReference type="Proteomes" id="UP000265618"/>
    </source>
</evidence>
<dbReference type="EMBL" id="BDIP01009566">
    <property type="protein sequence ID" value="GCA65050.1"/>
    <property type="molecule type" value="Genomic_DNA"/>
</dbReference>
<organism evidence="1 2">
    <name type="scientific">Kipferlia bialata</name>
    <dbReference type="NCBI Taxonomy" id="797122"/>
    <lineage>
        <taxon>Eukaryota</taxon>
        <taxon>Metamonada</taxon>
        <taxon>Carpediemonas-like organisms</taxon>
        <taxon>Kipferlia</taxon>
    </lineage>
</organism>
<dbReference type="Proteomes" id="UP000265618">
    <property type="component" value="Unassembled WGS sequence"/>
</dbReference>
<keyword evidence="2" id="KW-1185">Reference proteome</keyword>
<feature type="non-terminal residue" evidence="1">
    <location>
        <position position="192"/>
    </location>
</feature>